<dbReference type="SUPFAM" id="SSF75005">
    <property type="entry name" value="Arabinanase/levansucrase/invertase"/>
    <property type="match status" value="1"/>
</dbReference>
<evidence type="ECO:0000256" key="5">
    <source>
        <dbReference type="SAM" id="SignalP"/>
    </source>
</evidence>
<dbReference type="Pfam" id="PF04616">
    <property type="entry name" value="Glyco_hydro_43"/>
    <property type="match status" value="1"/>
</dbReference>
<evidence type="ECO:0000256" key="1">
    <source>
        <dbReference type="ARBA" id="ARBA00009865"/>
    </source>
</evidence>
<keyword evidence="5" id="KW-0732">Signal</keyword>
<dbReference type="Gene3D" id="2.115.10.20">
    <property type="entry name" value="Glycosyl hydrolase domain, family 43"/>
    <property type="match status" value="2"/>
</dbReference>
<evidence type="ECO:0000256" key="2">
    <source>
        <dbReference type="ARBA" id="ARBA00022801"/>
    </source>
</evidence>
<feature type="signal peptide" evidence="5">
    <location>
        <begin position="1"/>
        <end position="21"/>
    </location>
</feature>
<dbReference type="Proteomes" id="UP001327027">
    <property type="component" value="Unassembled WGS sequence"/>
</dbReference>
<feature type="chain" id="PRO_5045647791" evidence="5">
    <location>
        <begin position="22"/>
        <end position="481"/>
    </location>
</feature>
<proteinExistence type="inferred from homology"/>
<dbReference type="RefSeq" id="WP_324178762.1">
    <property type="nucleotide sequence ID" value="NZ_BAABAW010000003.1"/>
</dbReference>
<evidence type="ECO:0000313" key="6">
    <source>
        <dbReference type="EMBL" id="MEB3344724.1"/>
    </source>
</evidence>
<gene>
    <name evidence="6" type="ORF">U6A24_04595</name>
</gene>
<dbReference type="InterPro" id="IPR023296">
    <property type="entry name" value="Glyco_hydro_beta-prop_sf"/>
</dbReference>
<comment type="similarity">
    <text evidence="1 4">Belongs to the glycosyl hydrolase 43 family.</text>
</comment>
<keyword evidence="3 4" id="KW-0326">Glycosidase</keyword>
<evidence type="ECO:0000256" key="4">
    <source>
        <dbReference type="RuleBase" id="RU361187"/>
    </source>
</evidence>
<organism evidence="6 7">
    <name type="scientific">Aquimarina gracilis</name>
    <dbReference type="NCBI Taxonomy" id="874422"/>
    <lineage>
        <taxon>Bacteria</taxon>
        <taxon>Pseudomonadati</taxon>
        <taxon>Bacteroidota</taxon>
        <taxon>Flavobacteriia</taxon>
        <taxon>Flavobacteriales</taxon>
        <taxon>Flavobacteriaceae</taxon>
        <taxon>Aquimarina</taxon>
    </lineage>
</organism>
<sequence length="481" mass="55190">MKNTVAYILLICLVLPLSSFAQTINIDNTKPRLDTNGQIVDAHDGRVIQFGDTFYWYGTSYGSTNGFTTQNHYRCYSSKDMTKWKYEGKLLDIQPEGVYYRPHVIYNEKTKKYVLWYNWYPKLWDGQFGVATSDTPQGPFKIENDNVKMYRSDVGLGDFGLFVDKDGSGYISYNTIQNHQVSVEKLSDDYLSSTLENGGIIDQHMEAGTQFKKAGKYYLLTDYTCCFCNYGSGARVYISDHPLKGYTLINNINRYPGKHSLKINDGIKRGTSYETLSKNKNGYDAVEILFDEKVTINKLALHIFTGNRLENCGDVNNPKVHPDIVSPKFEIFEWNNNTWKSIKIKNQIIEKSALKEEIVLNFSSSISDRFKIVPIESDTNIYISEVETFNEETPTNSKGSFFITGPNIPQKPIIPAQQSYVMKLNTIEGEKYIWIGDLWGSASDNIKGHDYQYWSAPLEFEQDGTIKTMKWKDQWSVELKK</sequence>
<dbReference type="InterPro" id="IPR006710">
    <property type="entry name" value="Glyco_hydro_43"/>
</dbReference>
<dbReference type="PANTHER" id="PTHR22925:SF3">
    <property type="entry name" value="GLYCOSYL HYDROLASE FAMILY PROTEIN 43"/>
    <property type="match status" value="1"/>
</dbReference>
<dbReference type="EMBL" id="JAYKLX010000002">
    <property type="protein sequence ID" value="MEB3344724.1"/>
    <property type="molecule type" value="Genomic_DNA"/>
</dbReference>
<keyword evidence="7" id="KW-1185">Reference proteome</keyword>
<dbReference type="PANTHER" id="PTHR22925">
    <property type="entry name" value="GLYCOSYL HYDROLASE 43 FAMILY MEMBER"/>
    <property type="match status" value="1"/>
</dbReference>
<name>A0ABU5ZRR0_9FLAO</name>
<evidence type="ECO:0000256" key="3">
    <source>
        <dbReference type="ARBA" id="ARBA00023295"/>
    </source>
</evidence>
<keyword evidence="2 4" id="KW-0378">Hydrolase</keyword>
<accession>A0ABU5ZRR0</accession>
<evidence type="ECO:0000313" key="7">
    <source>
        <dbReference type="Proteomes" id="UP001327027"/>
    </source>
</evidence>
<comment type="caution">
    <text evidence="6">The sequence shown here is derived from an EMBL/GenBank/DDBJ whole genome shotgun (WGS) entry which is preliminary data.</text>
</comment>
<protein>
    <submittedName>
        <fullName evidence="6">Family 43 glycosylhydrolase</fullName>
    </submittedName>
</protein>
<reference evidence="6 7" key="1">
    <citation type="journal article" date="2013" name="Int. J. Syst. Evol. Microbiol.">
        <title>Aquimarina gracilis sp. nov., isolated from the gut microflora of a mussel, Mytilus coruscus, and emended description of Aquimarina spongiae.</title>
        <authorList>
            <person name="Park S.C."/>
            <person name="Choe H.N."/>
            <person name="Baik K.S."/>
            <person name="Seong C.N."/>
        </authorList>
    </citation>
    <scope>NUCLEOTIDE SEQUENCE [LARGE SCALE GENOMIC DNA]</scope>
    <source>
        <strain evidence="6 7">PSC32</strain>
    </source>
</reference>